<dbReference type="AlphaFoldDB" id="A0A517YWX3"/>
<dbReference type="RefSeq" id="WP_145078942.1">
    <property type="nucleotide sequence ID" value="NZ_CP036425.1"/>
</dbReference>
<keyword evidence="1" id="KW-0175">Coiled coil</keyword>
<dbReference type="OrthoDB" id="129419at2"/>
<feature type="coiled-coil region" evidence="1">
    <location>
        <begin position="197"/>
        <end position="231"/>
    </location>
</feature>
<name>A0A517YWX3_9BACT</name>
<evidence type="ECO:0000313" key="3">
    <source>
        <dbReference type="EMBL" id="QDU34712.1"/>
    </source>
</evidence>
<keyword evidence="2" id="KW-1133">Transmembrane helix</keyword>
<keyword evidence="2" id="KW-0472">Membrane</keyword>
<reference evidence="3 4" key="1">
    <citation type="submission" date="2019-02" db="EMBL/GenBank/DDBJ databases">
        <title>Deep-cultivation of Planctomycetes and their phenomic and genomic characterization uncovers novel biology.</title>
        <authorList>
            <person name="Wiegand S."/>
            <person name="Jogler M."/>
            <person name="Boedeker C."/>
            <person name="Pinto D."/>
            <person name="Vollmers J."/>
            <person name="Rivas-Marin E."/>
            <person name="Kohn T."/>
            <person name="Peeters S.H."/>
            <person name="Heuer A."/>
            <person name="Rast P."/>
            <person name="Oberbeckmann S."/>
            <person name="Bunk B."/>
            <person name="Jeske O."/>
            <person name="Meyerdierks A."/>
            <person name="Storesund J.E."/>
            <person name="Kallscheuer N."/>
            <person name="Luecker S."/>
            <person name="Lage O.M."/>
            <person name="Pohl T."/>
            <person name="Merkel B.J."/>
            <person name="Hornburger P."/>
            <person name="Mueller R.-W."/>
            <person name="Bruemmer F."/>
            <person name="Labrenz M."/>
            <person name="Spormann A.M."/>
            <person name="Op den Camp H."/>
            <person name="Overmann J."/>
            <person name="Amann R."/>
            <person name="Jetten M.S.M."/>
            <person name="Mascher T."/>
            <person name="Medema M.H."/>
            <person name="Devos D.P."/>
            <person name="Kaster A.-K."/>
            <person name="Ovreas L."/>
            <person name="Rohde M."/>
            <person name="Galperin M.Y."/>
            <person name="Jogler C."/>
        </authorList>
    </citation>
    <scope>NUCLEOTIDE SEQUENCE [LARGE SCALE GENOMIC DNA]</scope>
    <source>
        <strain evidence="3 4">KS4</strain>
    </source>
</reference>
<organism evidence="3 4">
    <name type="scientific">Poriferisphaera corsica</name>
    <dbReference type="NCBI Taxonomy" id="2528020"/>
    <lineage>
        <taxon>Bacteria</taxon>
        <taxon>Pseudomonadati</taxon>
        <taxon>Planctomycetota</taxon>
        <taxon>Phycisphaerae</taxon>
        <taxon>Phycisphaerales</taxon>
        <taxon>Phycisphaeraceae</taxon>
        <taxon>Poriferisphaera</taxon>
    </lineage>
</organism>
<sequence length="554" mass="60522">MTDRYDQDKVLGYLEGTLDEAERAAFEAELVKDERLRQLVEGMLEDMALLGEMPVERPGIDLVEEVMQQQERNMLLGEPDQPLSVDGDEKQIAGRIKFARVVGYTAIAAILMLCGGVMIATLFNSGALSELASKSPSKKEILALLSSPQSDDLESQIAMDSMAKGTSSVAGLEIADAVKMGGTETAMVAKATPLAKQIAAETRRKKAEDKVDVLTEEKTRLAEENVRLKQEMLAMARGQATEKLSGAKRMSMAAGVMETERVSTPDLSVADAGDRTMRLGTYGVADVAEAKMVAPTMALQPANQVRAEPLIVPAAEKVLALNVVTDSRYATEQQLLRWASRENVDVYKTPKKVTVDSDYLNMSLAGNSVPASSSAMATMNERSMMSEEVQLGNRQSVARKASKKNTESSIAARIEGLKSLKRGAKDKNEVAAAATPAATQAEANQQEFVVELSADQMGELVKRMKLRQGQTIDLVTQRMSADEAEKMKQQMVKDVPLNFVWVMNRDADSEENKQVWGQKMFRNLPLVPSRPILRVGDTQQIHLPVTITENDAKP</sequence>
<accession>A0A517YWX3</accession>
<feature type="transmembrane region" description="Helical" evidence="2">
    <location>
        <begin position="101"/>
        <end position="123"/>
    </location>
</feature>
<dbReference type="Proteomes" id="UP000317369">
    <property type="component" value="Chromosome"/>
</dbReference>
<dbReference type="EMBL" id="CP036425">
    <property type="protein sequence ID" value="QDU34712.1"/>
    <property type="molecule type" value="Genomic_DNA"/>
</dbReference>
<dbReference type="KEGG" id="pcor:KS4_27860"/>
<evidence type="ECO:0000256" key="1">
    <source>
        <dbReference type="SAM" id="Coils"/>
    </source>
</evidence>
<evidence type="ECO:0000256" key="2">
    <source>
        <dbReference type="SAM" id="Phobius"/>
    </source>
</evidence>
<protein>
    <recommendedName>
        <fullName evidence="5">Zinc-finger domain-containing protein</fullName>
    </recommendedName>
</protein>
<gene>
    <name evidence="3" type="ORF">KS4_27860</name>
</gene>
<proteinExistence type="predicted"/>
<evidence type="ECO:0008006" key="5">
    <source>
        <dbReference type="Google" id="ProtNLM"/>
    </source>
</evidence>
<evidence type="ECO:0000313" key="4">
    <source>
        <dbReference type="Proteomes" id="UP000317369"/>
    </source>
</evidence>
<keyword evidence="2" id="KW-0812">Transmembrane</keyword>
<keyword evidence="4" id="KW-1185">Reference proteome</keyword>